<dbReference type="EMBL" id="BAAAPM010000002">
    <property type="protein sequence ID" value="GAA1710298.1"/>
    <property type="molecule type" value="Genomic_DNA"/>
</dbReference>
<evidence type="ECO:0000259" key="1">
    <source>
        <dbReference type="Pfam" id="PF04230"/>
    </source>
</evidence>
<reference evidence="2 3" key="1">
    <citation type="journal article" date="2019" name="Int. J. Syst. Evol. Microbiol.">
        <title>The Global Catalogue of Microorganisms (GCM) 10K type strain sequencing project: providing services to taxonomists for standard genome sequencing and annotation.</title>
        <authorList>
            <consortium name="The Broad Institute Genomics Platform"/>
            <consortium name="The Broad Institute Genome Sequencing Center for Infectious Disease"/>
            <person name="Wu L."/>
            <person name="Ma J."/>
        </authorList>
    </citation>
    <scope>NUCLEOTIDE SEQUENCE [LARGE SCALE GENOMIC DNA]</scope>
    <source>
        <strain evidence="2 3">JCM 15589</strain>
    </source>
</reference>
<dbReference type="Proteomes" id="UP001501138">
    <property type="component" value="Unassembled WGS sequence"/>
</dbReference>
<comment type="caution">
    <text evidence="2">The sequence shown here is derived from an EMBL/GenBank/DDBJ whole genome shotgun (WGS) entry which is preliminary data.</text>
</comment>
<dbReference type="InterPro" id="IPR007345">
    <property type="entry name" value="Polysacch_pyruvyl_Trfase"/>
</dbReference>
<proteinExistence type="predicted"/>
<evidence type="ECO:0000313" key="3">
    <source>
        <dbReference type="Proteomes" id="UP001501138"/>
    </source>
</evidence>
<protein>
    <recommendedName>
        <fullName evidence="1">Polysaccharide pyruvyl transferase domain-containing protein</fullName>
    </recommendedName>
</protein>
<name>A0ABN2IRJ0_9MICO</name>
<keyword evidence="3" id="KW-1185">Reference proteome</keyword>
<organism evidence="2 3">
    <name type="scientific">Isoptericola hypogeus</name>
    <dbReference type="NCBI Taxonomy" id="300179"/>
    <lineage>
        <taxon>Bacteria</taxon>
        <taxon>Bacillati</taxon>
        <taxon>Actinomycetota</taxon>
        <taxon>Actinomycetes</taxon>
        <taxon>Micrococcales</taxon>
        <taxon>Promicromonosporaceae</taxon>
        <taxon>Isoptericola</taxon>
    </lineage>
</organism>
<dbReference type="RefSeq" id="WP_344244991.1">
    <property type="nucleotide sequence ID" value="NZ_BAAAPM010000002.1"/>
</dbReference>
<evidence type="ECO:0000313" key="2">
    <source>
        <dbReference type="EMBL" id="GAA1710298.1"/>
    </source>
</evidence>
<sequence length="473" mass="51461">MTASRAGRALVVGAYERDNFGDLLFLLVTEKYLADAGLDVVATAPVAADMTDLLDRRVDGFVPRLEAERFDQVWTVGGEVGGTRVDTALWMSAPSATWRRYRAADAQEQARLRRELIGGTEIESPYLPRMSAFPRNATTPAVLNSIGLAGISGRDAGDREKILRIVREATSVSVRDRLSSDLLARHGIAHTLVPDVVHTVRLTHPRPDGEEGSGFALVQAATRMLAKEGVERFADALAASEALAPFPVRLFAAGLAPNHDSLADYARIVELVRAHDPQRDIAVLDTSRRPWELVDEIRRARLWVGGSLHGRIVAAAYDVPRVSFAKRKLDTYARTWDPHMPYGTTADTLDDAVRRALDPRVVRASAGVGERLAHLADRNVRAAVGAASTATDAETAARRAAAADRAVVERDRRAREEAAQLRRQVSALEAARPSAREVLRASVRARGLALVSDVRRVGGGVARRVRGARLAHH</sequence>
<dbReference type="Pfam" id="PF04230">
    <property type="entry name" value="PS_pyruv_trans"/>
    <property type="match status" value="1"/>
</dbReference>
<gene>
    <name evidence="2" type="ORF">GCM10009809_03300</name>
</gene>
<feature type="domain" description="Polysaccharide pyruvyl transferase" evidence="1">
    <location>
        <begin position="126"/>
        <end position="325"/>
    </location>
</feature>
<accession>A0ABN2IRJ0</accession>